<evidence type="ECO:0000259" key="15">
    <source>
        <dbReference type="Pfam" id="PF06832"/>
    </source>
</evidence>
<dbReference type="InterPro" id="IPR001264">
    <property type="entry name" value="Glyco_trans_51"/>
</dbReference>
<dbReference type="PANTHER" id="PTHR32282:SF15">
    <property type="entry name" value="PENICILLIN-BINDING PROTEIN 1C"/>
    <property type="match status" value="1"/>
</dbReference>
<dbReference type="EC" id="2.4.99.28" evidence="10"/>
<comment type="caution">
    <text evidence="16">The sequence shown here is derived from an EMBL/GenBank/DDBJ whole genome shotgun (WGS) entry which is preliminary data.</text>
</comment>
<evidence type="ECO:0000256" key="7">
    <source>
        <dbReference type="ARBA" id="ARBA00022679"/>
    </source>
</evidence>
<evidence type="ECO:0000256" key="12">
    <source>
        <dbReference type="SAM" id="MobiDB-lite"/>
    </source>
</evidence>
<keyword evidence="5" id="KW-0645">Protease</keyword>
<keyword evidence="17" id="KW-1185">Reference proteome</keyword>
<keyword evidence="9" id="KW-0511">Multifunctional enzyme</keyword>
<organism evidence="16 17">
    <name type="scientific">Hymenobacter duratus</name>
    <dbReference type="NCBI Taxonomy" id="2771356"/>
    <lineage>
        <taxon>Bacteria</taxon>
        <taxon>Pseudomonadati</taxon>
        <taxon>Bacteroidota</taxon>
        <taxon>Cytophagia</taxon>
        <taxon>Cytophagales</taxon>
        <taxon>Hymenobacteraceae</taxon>
        <taxon>Hymenobacter</taxon>
    </lineage>
</organism>
<comment type="similarity">
    <text evidence="2">In the C-terminal section; belongs to the transpeptidase family.</text>
</comment>
<evidence type="ECO:0000256" key="4">
    <source>
        <dbReference type="ARBA" id="ARBA00022645"/>
    </source>
</evidence>
<dbReference type="InterPro" id="IPR001460">
    <property type="entry name" value="PCN-bd_Tpept"/>
</dbReference>
<feature type="domain" description="Glycosyl transferase family 51" evidence="14">
    <location>
        <begin position="47"/>
        <end position="219"/>
    </location>
</feature>
<dbReference type="RefSeq" id="WP_190784792.1">
    <property type="nucleotide sequence ID" value="NZ_JACWZZ010000002.1"/>
</dbReference>
<dbReference type="InterPro" id="IPR036950">
    <property type="entry name" value="PBP_transglycosylase"/>
</dbReference>
<evidence type="ECO:0000256" key="1">
    <source>
        <dbReference type="ARBA" id="ARBA00004752"/>
    </source>
</evidence>
<protein>
    <recommendedName>
        <fullName evidence="10">peptidoglycan glycosyltransferase</fullName>
        <ecNumber evidence="10">2.4.99.28</ecNumber>
    </recommendedName>
</protein>
<feature type="region of interest" description="Disordered" evidence="12">
    <location>
        <begin position="463"/>
        <end position="498"/>
    </location>
</feature>
<evidence type="ECO:0000256" key="10">
    <source>
        <dbReference type="ARBA" id="ARBA00044770"/>
    </source>
</evidence>
<evidence type="ECO:0000256" key="8">
    <source>
        <dbReference type="ARBA" id="ARBA00022801"/>
    </source>
</evidence>
<comment type="catalytic activity">
    <reaction evidence="11">
        <text>[GlcNAc-(1-&gt;4)-Mur2Ac(oyl-L-Ala-gamma-D-Glu-L-Lys-D-Ala-D-Ala)](n)-di-trans,octa-cis-undecaprenyl diphosphate + beta-D-GlcNAc-(1-&gt;4)-Mur2Ac(oyl-L-Ala-gamma-D-Glu-L-Lys-D-Ala-D-Ala)-di-trans,octa-cis-undecaprenyl diphosphate = [GlcNAc-(1-&gt;4)-Mur2Ac(oyl-L-Ala-gamma-D-Glu-L-Lys-D-Ala-D-Ala)](n+1)-di-trans,octa-cis-undecaprenyl diphosphate + di-trans,octa-cis-undecaprenyl diphosphate + H(+)</text>
        <dbReference type="Rhea" id="RHEA:23708"/>
        <dbReference type="Rhea" id="RHEA-COMP:9602"/>
        <dbReference type="Rhea" id="RHEA-COMP:9603"/>
        <dbReference type="ChEBI" id="CHEBI:15378"/>
        <dbReference type="ChEBI" id="CHEBI:58405"/>
        <dbReference type="ChEBI" id="CHEBI:60033"/>
        <dbReference type="ChEBI" id="CHEBI:78435"/>
        <dbReference type="EC" id="2.4.99.28"/>
    </reaction>
</comment>
<keyword evidence="7" id="KW-0808">Transferase</keyword>
<dbReference type="SUPFAM" id="SSF53955">
    <property type="entry name" value="Lysozyme-like"/>
    <property type="match status" value="1"/>
</dbReference>
<evidence type="ECO:0000256" key="5">
    <source>
        <dbReference type="ARBA" id="ARBA00022670"/>
    </source>
</evidence>
<comment type="similarity">
    <text evidence="3">In the N-terminal section; belongs to the glycosyltransferase 51 family.</text>
</comment>
<dbReference type="PANTHER" id="PTHR32282">
    <property type="entry name" value="BINDING PROTEIN TRANSPEPTIDASE, PUTATIVE-RELATED"/>
    <property type="match status" value="1"/>
</dbReference>
<reference evidence="16 17" key="1">
    <citation type="submission" date="2020-09" db="EMBL/GenBank/DDBJ databases">
        <authorList>
            <person name="Kim M.K."/>
        </authorList>
    </citation>
    <scope>NUCLEOTIDE SEQUENCE [LARGE SCALE GENOMIC DNA]</scope>
    <source>
        <strain evidence="16 17">BT646</strain>
    </source>
</reference>
<feature type="compositionally biased region" description="Low complexity" evidence="12">
    <location>
        <begin position="485"/>
        <end position="495"/>
    </location>
</feature>
<dbReference type="Pfam" id="PF06832">
    <property type="entry name" value="BiPBP_C"/>
    <property type="match status" value="1"/>
</dbReference>
<comment type="pathway">
    <text evidence="1">Cell wall biogenesis; peptidoglycan biosynthesis.</text>
</comment>
<evidence type="ECO:0000259" key="14">
    <source>
        <dbReference type="Pfam" id="PF00912"/>
    </source>
</evidence>
<keyword evidence="8" id="KW-0378">Hydrolase</keyword>
<evidence type="ECO:0000256" key="6">
    <source>
        <dbReference type="ARBA" id="ARBA00022676"/>
    </source>
</evidence>
<evidence type="ECO:0000256" key="9">
    <source>
        <dbReference type="ARBA" id="ARBA00023268"/>
    </source>
</evidence>
<sequence length="795" mass="87675">MKRRPLYRLLAGLGLLLLLLLGLDWMFPVPPAPQYSPLVLAADGSVLHAYLNPTQKWRMKTELREITPVLRAAIIEKEDRWFRWHFGVNPVALVQAAGRNLLGTGRTTGASTITMQVARLLEPKERTLPNKLLEMARAVQLEAYYSKDEILQLYLNLVPYGGNVEGVKSAALLYFQQPPDYLSLAQTVTLAIIPNRPRGLVLGKNNAAVLRERNRWLRRFGAAGLFPAQDVADALLEPLDVQRHAAPTLAPHLARRLVRQFPHSAIIRSSLQRAKQSKAEDLTRNYVRRLRELGISQAAVLVVNNRTRQAEAYVGSADFRDFASQGQNDGVVAVRSPGSTLKPFLYALAMDRGLVTPKLLLPDVPTNFQGYRPENFDKHCNGEVTLERALAYSLNIPAVRVLNQLGVPAFTDKLRQAGFRSVTRNRTQLGLSSILGGCGASLEELTGLYVTLANGGRYAPLRYRAPHPPAPSLPGEGGPRRRGSKSSGSPSLLERGPGDEALISESTAFLTTDILSQLTRPDLPLGAASSMRLPKVAWKTGTSYGRRDAWSIGYNRQYTIGVWLGNFSGQGSPALTGADVATPLLFDLFNTLAYNSPNDWFVPPAALDFRLVCAESGLVPGETCPNQLIDYFLPNVSSGQRCQHQREVLLSADGSFTYCRACAPAAGYRRELYPNLLPEVAAYKEAQGIPYRRLPPHNPQCQLVRGGRELAPTITSPTANTEYVLNAREQQQLLLSCTTDSEVRQVYWYVNDQFLRAAAATERVFFRPPAGPLKISCADDHGRNTDVLVTVTELN</sequence>
<dbReference type="InterPro" id="IPR023346">
    <property type="entry name" value="Lysozyme-like_dom_sf"/>
</dbReference>
<dbReference type="InterPro" id="IPR012338">
    <property type="entry name" value="Beta-lactam/transpept-like"/>
</dbReference>
<dbReference type="InterPro" id="IPR009647">
    <property type="entry name" value="PBP_C"/>
</dbReference>
<keyword evidence="6" id="KW-0328">Glycosyltransferase</keyword>
<gene>
    <name evidence="16" type="primary">pbpC</name>
    <name evidence="16" type="ORF">IC231_12365</name>
</gene>
<evidence type="ECO:0000313" key="17">
    <source>
        <dbReference type="Proteomes" id="UP000642468"/>
    </source>
</evidence>
<dbReference type="Gene3D" id="1.10.3810.10">
    <property type="entry name" value="Biosynthetic peptidoglycan transglycosylase-like"/>
    <property type="match status" value="1"/>
</dbReference>
<keyword evidence="4" id="KW-0121">Carboxypeptidase</keyword>
<dbReference type="Pfam" id="PF00912">
    <property type="entry name" value="Transgly"/>
    <property type="match status" value="1"/>
</dbReference>
<evidence type="ECO:0000256" key="2">
    <source>
        <dbReference type="ARBA" id="ARBA00007090"/>
    </source>
</evidence>
<evidence type="ECO:0000259" key="13">
    <source>
        <dbReference type="Pfam" id="PF00905"/>
    </source>
</evidence>
<dbReference type="InterPro" id="IPR050396">
    <property type="entry name" value="Glycosyltr_51/Transpeptidase"/>
</dbReference>
<dbReference type="EMBL" id="JACWZZ010000002">
    <property type="protein sequence ID" value="MBD2715832.1"/>
    <property type="molecule type" value="Genomic_DNA"/>
</dbReference>
<accession>A0ABR8JKC9</accession>
<proteinExistence type="inferred from homology"/>
<dbReference type="InterPro" id="IPR011815">
    <property type="entry name" value="PBP_1c"/>
</dbReference>
<evidence type="ECO:0000256" key="11">
    <source>
        <dbReference type="ARBA" id="ARBA00049902"/>
    </source>
</evidence>
<dbReference type="NCBIfam" id="TIGR02073">
    <property type="entry name" value="PBP_1c"/>
    <property type="match status" value="1"/>
</dbReference>
<dbReference type="Proteomes" id="UP000642468">
    <property type="component" value="Unassembled WGS sequence"/>
</dbReference>
<dbReference type="SUPFAM" id="SSF56601">
    <property type="entry name" value="beta-lactamase/transpeptidase-like"/>
    <property type="match status" value="1"/>
</dbReference>
<feature type="domain" description="Penicillin-binding C-terminal" evidence="15">
    <location>
        <begin position="708"/>
        <end position="787"/>
    </location>
</feature>
<evidence type="ECO:0000313" key="16">
    <source>
        <dbReference type="EMBL" id="MBD2715832.1"/>
    </source>
</evidence>
<dbReference type="Gene3D" id="3.40.710.10">
    <property type="entry name" value="DD-peptidase/beta-lactamase superfamily"/>
    <property type="match status" value="1"/>
</dbReference>
<name>A0ABR8JKC9_9BACT</name>
<feature type="domain" description="Penicillin-binding protein transpeptidase" evidence="13">
    <location>
        <begin position="299"/>
        <end position="544"/>
    </location>
</feature>
<evidence type="ECO:0000256" key="3">
    <source>
        <dbReference type="ARBA" id="ARBA00007739"/>
    </source>
</evidence>
<dbReference type="Pfam" id="PF00905">
    <property type="entry name" value="Transpeptidase"/>
    <property type="match status" value="1"/>
</dbReference>